<proteinExistence type="predicted"/>
<evidence type="ECO:0000256" key="1">
    <source>
        <dbReference type="SAM" id="MobiDB-lite"/>
    </source>
</evidence>
<gene>
    <name evidence="2" type="ORF">BRZCDTV_369</name>
</gene>
<organism evidence="2">
    <name type="scientific">Brazilian cedratvirus IHUMI</name>
    <dbReference type="NCBI Taxonomy" id="2126980"/>
    <lineage>
        <taxon>Viruses</taxon>
        <taxon>Pithoviruses</taxon>
        <taxon>Orthocedratvirinae</taxon>
        <taxon>Alphacedratvirus</taxon>
        <taxon>Alphacedratvirus brasiliense</taxon>
    </lineage>
</organism>
<name>A0A2R8FEQ0_9VIRU</name>
<dbReference type="Proteomes" id="UP000273054">
    <property type="component" value="Segment"/>
</dbReference>
<keyword evidence="3" id="KW-1185">Reference proteome</keyword>
<feature type="region of interest" description="Disordered" evidence="1">
    <location>
        <begin position="51"/>
        <end position="73"/>
    </location>
</feature>
<sequence length="73" mass="8003">MSFCFNVGFSRATLHIPCSSPSCSCPKPPSGPNVAHLGNIPYTNAQVHIDADTQKDIHRRATRAVSDPRKKRN</sequence>
<reference evidence="2" key="1">
    <citation type="submission" date="2018-03" db="EMBL/GenBank/DDBJ databases">
        <authorList>
            <consortium name="Urmite Genomes"/>
        </authorList>
    </citation>
    <scope>NUCLEOTIDE SEQUENCE [LARGE SCALE GENOMIC DNA]</scope>
    <source>
        <strain evidence="2">IHUMI-27.7</strain>
    </source>
</reference>
<evidence type="ECO:0000313" key="3">
    <source>
        <dbReference type="Proteomes" id="UP000273054"/>
    </source>
</evidence>
<evidence type="ECO:0000313" key="2">
    <source>
        <dbReference type="EMBL" id="SPN79479.1"/>
    </source>
</evidence>
<accession>A0A2R8FEQ0</accession>
<protein>
    <submittedName>
        <fullName evidence="2">Uncharacterized protein</fullName>
    </submittedName>
</protein>
<dbReference type="EMBL" id="LT994651">
    <property type="protein sequence ID" value="SPN79479.1"/>
    <property type="molecule type" value="Genomic_DNA"/>
</dbReference>